<evidence type="ECO:0000313" key="1">
    <source>
        <dbReference type="Proteomes" id="UP000492821"/>
    </source>
</evidence>
<sequence length="279" mass="32802">MPYPLEKLQYGLRRRLRELATPNEAYTLQIAAPSYFGLQPVQKCQVLKNVVLRVDERNRLVVKSLCKQMYIIRDPDLLYSVTNHLIIDNLTPFLENTIVSQFYLEPEAVTFKNFVLEVPFIDTFKSLLKRQITYLEFETCTITVENATRIIRATPFCETLQRLQLFAPPSLNIWIKTFSEVECRSLTNFSVRCVLPTAFDFDSDTFLTFFKKQGSTFTLFCQVLTTYDDFKKQLESFMSKHFQTVKHDPVYRCEYVSPDIKKRVVFIFEDKIQCFGFNV</sequence>
<name>A0A7E4UW60_PANRE</name>
<keyword evidence="1" id="KW-1185">Reference proteome</keyword>
<dbReference type="AlphaFoldDB" id="A0A7E4UW60"/>
<proteinExistence type="predicted"/>
<accession>A0A7E4UW60</accession>
<dbReference type="Proteomes" id="UP000492821">
    <property type="component" value="Unassembled WGS sequence"/>
</dbReference>
<reference evidence="2" key="2">
    <citation type="submission" date="2020-10" db="UniProtKB">
        <authorList>
            <consortium name="WormBaseParasite"/>
        </authorList>
    </citation>
    <scope>IDENTIFICATION</scope>
</reference>
<organism evidence="1 2">
    <name type="scientific">Panagrellus redivivus</name>
    <name type="common">Microworm</name>
    <dbReference type="NCBI Taxonomy" id="6233"/>
    <lineage>
        <taxon>Eukaryota</taxon>
        <taxon>Metazoa</taxon>
        <taxon>Ecdysozoa</taxon>
        <taxon>Nematoda</taxon>
        <taxon>Chromadorea</taxon>
        <taxon>Rhabditida</taxon>
        <taxon>Tylenchina</taxon>
        <taxon>Panagrolaimomorpha</taxon>
        <taxon>Panagrolaimoidea</taxon>
        <taxon>Panagrolaimidae</taxon>
        <taxon>Panagrellus</taxon>
    </lineage>
</organism>
<reference evidence="1" key="1">
    <citation type="journal article" date="2013" name="Genetics">
        <title>The draft genome and transcriptome of Panagrellus redivivus are shaped by the harsh demands of a free-living lifestyle.</title>
        <authorList>
            <person name="Srinivasan J."/>
            <person name="Dillman A.R."/>
            <person name="Macchietto M.G."/>
            <person name="Heikkinen L."/>
            <person name="Lakso M."/>
            <person name="Fracchia K.M."/>
            <person name="Antoshechkin I."/>
            <person name="Mortazavi A."/>
            <person name="Wong G."/>
            <person name="Sternberg P.W."/>
        </authorList>
    </citation>
    <scope>NUCLEOTIDE SEQUENCE [LARGE SCALE GENOMIC DNA]</scope>
    <source>
        <strain evidence="1">MT8872</strain>
    </source>
</reference>
<protein>
    <submittedName>
        <fullName evidence="2">FTH domain-containing protein</fullName>
    </submittedName>
</protein>
<dbReference type="WBParaSite" id="Pan_g13565.t1">
    <property type="protein sequence ID" value="Pan_g13565.t1"/>
    <property type="gene ID" value="Pan_g13565"/>
</dbReference>
<evidence type="ECO:0000313" key="2">
    <source>
        <dbReference type="WBParaSite" id="Pan_g13565.t1"/>
    </source>
</evidence>